<keyword evidence="5" id="KW-1185">Reference proteome</keyword>
<dbReference type="PANTHER" id="PTHR42942">
    <property type="entry name" value="6-O-METHYLGUANINE DNA METHYLTRANSFERASE"/>
    <property type="match status" value="1"/>
</dbReference>
<dbReference type="Gene3D" id="1.10.10.10">
    <property type="entry name" value="Winged helix-like DNA-binding domain superfamily/Winged helix DNA-binding domain"/>
    <property type="match status" value="1"/>
</dbReference>
<dbReference type="InterPro" id="IPR036217">
    <property type="entry name" value="MethylDNA_cys_MeTrfase_DNAb"/>
</dbReference>
<sequence>MGTFPDLPPGPYELSEALVLAAQLVPPGLAVSYGGLAGLLGAGGPRQAGRAMSQAPEGTCWWRIVRADGSLPASLSARAAPHYAEERTPLKGQAAGPPDAGQLVRVDLARARWSPDEAARAVLAELKARLG</sequence>
<organism evidence="4 5">
    <name type="scientific">Citricoccus parietis</name>
    <dbReference type="NCBI Taxonomy" id="592307"/>
    <lineage>
        <taxon>Bacteria</taxon>
        <taxon>Bacillati</taxon>
        <taxon>Actinomycetota</taxon>
        <taxon>Actinomycetes</taxon>
        <taxon>Micrococcales</taxon>
        <taxon>Micrococcaceae</taxon>
        <taxon>Citricoccus</taxon>
    </lineage>
</organism>
<gene>
    <name evidence="4" type="ORF">ACFFIO_05555</name>
</gene>
<dbReference type="RefSeq" id="WP_378040595.1">
    <property type="nucleotide sequence ID" value="NZ_JBHLWH010000014.1"/>
</dbReference>
<reference evidence="4 5" key="1">
    <citation type="submission" date="2024-09" db="EMBL/GenBank/DDBJ databases">
        <authorList>
            <person name="Sun Q."/>
            <person name="Mori K."/>
        </authorList>
    </citation>
    <scope>NUCLEOTIDE SEQUENCE [LARGE SCALE GENOMIC DNA]</scope>
    <source>
        <strain evidence="4 5">CCM 7609</strain>
    </source>
</reference>
<evidence type="ECO:0000259" key="3">
    <source>
        <dbReference type="Pfam" id="PF01035"/>
    </source>
</evidence>
<feature type="domain" description="Methylated-DNA-[protein]-cysteine S-methyltransferase DNA binding" evidence="3">
    <location>
        <begin position="18"/>
        <end position="73"/>
    </location>
</feature>
<keyword evidence="2" id="KW-0472">Membrane</keyword>
<proteinExistence type="predicted"/>
<dbReference type="InterPro" id="IPR052520">
    <property type="entry name" value="ATL_DNA_repair"/>
</dbReference>
<protein>
    <submittedName>
        <fullName evidence="4">MGMT family protein</fullName>
    </submittedName>
</protein>
<name>A0ABV6F368_9MICC</name>
<evidence type="ECO:0000256" key="2">
    <source>
        <dbReference type="SAM" id="Phobius"/>
    </source>
</evidence>
<comment type="caution">
    <text evidence="4">The sequence shown here is derived from an EMBL/GenBank/DDBJ whole genome shotgun (WGS) entry which is preliminary data.</text>
</comment>
<evidence type="ECO:0000313" key="5">
    <source>
        <dbReference type="Proteomes" id="UP001589766"/>
    </source>
</evidence>
<dbReference type="PANTHER" id="PTHR42942:SF1">
    <property type="entry name" value="ALKYLTRANSFERASE-LIKE PROTEIN 1"/>
    <property type="match status" value="1"/>
</dbReference>
<dbReference type="SUPFAM" id="SSF46767">
    <property type="entry name" value="Methylated DNA-protein cysteine methyltransferase, C-terminal domain"/>
    <property type="match status" value="1"/>
</dbReference>
<keyword evidence="2" id="KW-1133">Transmembrane helix</keyword>
<keyword evidence="2" id="KW-0812">Transmembrane</keyword>
<evidence type="ECO:0000313" key="4">
    <source>
        <dbReference type="EMBL" id="MFC0247963.1"/>
    </source>
</evidence>
<dbReference type="Proteomes" id="UP001589766">
    <property type="component" value="Unassembled WGS sequence"/>
</dbReference>
<evidence type="ECO:0000256" key="1">
    <source>
        <dbReference type="ARBA" id="ARBA00022763"/>
    </source>
</evidence>
<dbReference type="InterPro" id="IPR014048">
    <property type="entry name" value="MethylDNA_cys_MeTrfase_DNA-bd"/>
</dbReference>
<keyword evidence="1" id="KW-0227">DNA damage</keyword>
<feature type="transmembrane region" description="Helical" evidence="2">
    <location>
        <begin position="20"/>
        <end position="42"/>
    </location>
</feature>
<dbReference type="Pfam" id="PF01035">
    <property type="entry name" value="DNA_binding_1"/>
    <property type="match status" value="1"/>
</dbReference>
<accession>A0ABV6F368</accession>
<dbReference type="EMBL" id="JBHLWH010000014">
    <property type="protein sequence ID" value="MFC0247963.1"/>
    <property type="molecule type" value="Genomic_DNA"/>
</dbReference>
<dbReference type="InterPro" id="IPR036388">
    <property type="entry name" value="WH-like_DNA-bd_sf"/>
</dbReference>